<sequence>LAEISTANVSSVHPVMQGGFGIGWINDTIFFSNSCNFVSFDERLGLLTVNDSTYELFNYFNTSNIKQKL</sequence>
<dbReference type="Proteomes" id="UP000789366">
    <property type="component" value="Unassembled WGS sequence"/>
</dbReference>
<organism evidence="1 2">
    <name type="scientific">Cetraspora pellucida</name>
    <dbReference type="NCBI Taxonomy" id="1433469"/>
    <lineage>
        <taxon>Eukaryota</taxon>
        <taxon>Fungi</taxon>
        <taxon>Fungi incertae sedis</taxon>
        <taxon>Mucoromycota</taxon>
        <taxon>Glomeromycotina</taxon>
        <taxon>Glomeromycetes</taxon>
        <taxon>Diversisporales</taxon>
        <taxon>Gigasporaceae</taxon>
        <taxon>Cetraspora</taxon>
    </lineage>
</organism>
<accession>A0ACA9LLC8</accession>
<name>A0ACA9LLC8_9GLOM</name>
<protein>
    <submittedName>
        <fullName evidence="1">2037_t:CDS:1</fullName>
    </submittedName>
</protein>
<gene>
    <name evidence="1" type="ORF">SPELUC_LOCUS4657</name>
</gene>
<proteinExistence type="predicted"/>
<evidence type="ECO:0000313" key="1">
    <source>
        <dbReference type="EMBL" id="CAG8537713.1"/>
    </source>
</evidence>
<reference evidence="1" key="1">
    <citation type="submission" date="2021-06" db="EMBL/GenBank/DDBJ databases">
        <authorList>
            <person name="Kallberg Y."/>
            <person name="Tangrot J."/>
            <person name="Rosling A."/>
        </authorList>
    </citation>
    <scope>NUCLEOTIDE SEQUENCE</scope>
    <source>
        <strain evidence="1">28 12/20/2015</strain>
    </source>
</reference>
<keyword evidence="2" id="KW-1185">Reference proteome</keyword>
<feature type="non-terminal residue" evidence="1">
    <location>
        <position position="1"/>
    </location>
</feature>
<comment type="caution">
    <text evidence="1">The sequence shown here is derived from an EMBL/GenBank/DDBJ whole genome shotgun (WGS) entry which is preliminary data.</text>
</comment>
<dbReference type="EMBL" id="CAJVPW010004265">
    <property type="protein sequence ID" value="CAG8537713.1"/>
    <property type="molecule type" value="Genomic_DNA"/>
</dbReference>
<evidence type="ECO:0000313" key="2">
    <source>
        <dbReference type="Proteomes" id="UP000789366"/>
    </source>
</evidence>